<sequence>MASGCTHQTPLTCPYSNQACATTPGSKHKIKEHAMDCEEDMDMVGVEVSPVKSGRGEKHESPNVKSSRKWKRSARGGQLQQILGKVMEDCDLIDLGFSGLKFTWNNKRDGKNNVQERLDRFLADFQWRGMFPHDKVEHQGFNSSDHRPILLTFDSVFHSQMGKGRSFKFEPFWLQKTTLGGLLRGPDKQREIEALYRKCRDDGIMNRIRTLECEMEGLLSRDEMYWKQRSKAEWLSTGDLNSKFFHSRATTRKKKNSISKLLGDNGLLQDSEARLSRVIHTYFSSLFRSYDPSSQDIANVTDAIGSRLDGEMIEDLSRIFTADEIKRAIFEMSPTKAPGLEGFYAIFFQKFWSVVGTNFTKICLQVLNGETSIADFNHTNVTLIPKVQCPLSLKDFKPISLCSVIYKIVTKVLANKLKSFLQTIISPSQSAFVLGRQIFDNVVASFEILHSIARKKS</sequence>
<reference evidence="2" key="1">
    <citation type="journal article" date="2023" name="Plant J.">
        <title>Genome sequences and population genomics provide insights into the demographic history, inbreeding, and mutation load of two 'living fossil' tree species of Dipteronia.</title>
        <authorList>
            <person name="Feng Y."/>
            <person name="Comes H.P."/>
            <person name="Chen J."/>
            <person name="Zhu S."/>
            <person name="Lu R."/>
            <person name="Zhang X."/>
            <person name="Li P."/>
            <person name="Qiu J."/>
            <person name="Olsen K.M."/>
            <person name="Qiu Y."/>
        </authorList>
    </citation>
    <scope>NUCLEOTIDE SEQUENCE</scope>
    <source>
        <strain evidence="2">NBL</strain>
    </source>
</reference>
<accession>A0AAE0AB10</accession>
<evidence type="ECO:0000313" key="2">
    <source>
        <dbReference type="EMBL" id="KAK3206929.1"/>
    </source>
</evidence>
<dbReference type="Proteomes" id="UP001281410">
    <property type="component" value="Unassembled WGS sequence"/>
</dbReference>
<dbReference type="PANTHER" id="PTHR46890:SF48">
    <property type="entry name" value="RNA-DIRECTED DNA POLYMERASE"/>
    <property type="match status" value="1"/>
</dbReference>
<dbReference type="EMBL" id="JANJYJ010000006">
    <property type="protein sequence ID" value="KAK3206929.1"/>
    <property type="molecule type" value="Genomic_DNA"/>
</dbReference>
<dbReference type="InterPro" id="IPR036691">
    <property type="entry name" value="Endo/exonu/phosph_ase_sf"/>
</dbReference>
<evidence type="ECO:0008006" key="4">
    <source>
        <dbReference type="Google" id="ProtNLM"/>
    </source>
</evidence>
<organism evidence="2 3">
    <name type="scientific">Dipteronia sinensis</name>
    <dbReference type="NCBI Taxonomy" id="43782"/>
    <lineage>
        <taxon>Eukaryota</taxon>
        <taxon>Viridiplantae</taxon>
        <taxon>Streptophyta</taxon>
        <taxon>Embryophyta</taxon>
        <taxon>Tracheophyta</taxon>
        <taxon>Spermatophyta</taxon>
        <taxon>Magnoliopsida</taxon>
        <taxon>eudicotyledons</taxon>
        <taxon>Gunneridae</taxon>
        <taxon>Pentapetalae</taxon>
        <taxon>rosids</taxon>
        <taxon>malvids</taxon>
        <taxon>Sapindales</taxon>
        <taxon>Sapindaceae</taxon>
        <taxon>Hippocastanoideae</taxon>
        <taxon>Acereae</taxon>
        <taxon>Dipteronia</taxon>
    </lineage>
</organism>
<dbReference type="InterPro" id="IPR052343">
    <property type="entry name" value="Retrotransposon-Effector_Assoc"/>
</dbReference>
<evidence type="ECO:0000256" key="1">
    <source>
        <dbReference type="SAM" id="MobiDB-lite"/>
    </source>
</evidence>
<dbReference type="AlphaFoldDB" id="A0AAE0AB10"/>
<proteinExistence type="predicted"/>
<comment type="caution">
    <text evidence="2">The sequence shown here is derived from an EMBL/GenBank/DDBJ whole genome shotgun (WGS) entry which is preliminary data.</text>
</comment>
<feature type="region of interest" description="Disordered" evidence="1">
    <location>
        <begin position="51"/>
        <end position="72"/>
    </location>
</feature>
<keyword evidence="3" id="KW-1185">Reference proteome</keyword>
<dbReference type="SUPFAM" id="SSF56219">
    <property type="entry name" value="DNase I-like"/>
    <property type="match status" value="1"/>
</dbReference>
<evidence type="ECO:0000313" key="3">
    <source>
        <dbReference type="Proteomes" id="UP001281410"/>
    </source>
</evidence>
<dbReference type="PANTHER" id="PTHR46890">
    <property type="entry name" value="NON-LTR RETROLELEMENT REVERSE TRANSCRIPTASE-LIKE PROTEIN-RELATED"/>
    <property type="match status" value="1"/>
</dbReference>
<gene>
    <name evidence="2" type="ORF">Dsin_020975</name>
</gene>
<name>A0AAE0AB10_9ROSI</name>
<protein>
    <recommendedName>
        <fullName evidence="4">Reverse transcriptase domain-containing protein</fullName>
    </recommendedName>
</protein>
<dbReference type="Gene3D" id="3.60.10.10">
    <property type="entry name" value="Endonuclease/exonuclease/phosphatase"/>
    <property type="match status" value="1"/>
</dbReference>